<protein>
    <recommendedName>
        <fullName evidence="3">Calcineurin-like phosphoesterase domain-containing protein</fullName>
    </recommendedName>
</protein>
<evidence type="ECO:0008006" key="3">
    <source>
        <dbReference type="Google" id="ProtNLM"/>
    </source>
</evidence>
<organism evidence="1 2">
    <name type="scientific">Coraliomargarita algicola</name>
    <dbReference type="NCBI Taxonomy" id="3092156"/>
    <lineage>
        <taxon>Bacteria</taxon>
        <taxon>Pseudomonadati</taxon>
        <taxon>Verrucomicrobiota</taxon>
        <taxon>Opitutia</taxon>
        <taxon>Puniceicoccales</taxon>
        <taxon>Coraliomargaritaceae</taxon>
        <taxon>Coraliomargarita</taxon>
    </lineage>
</organism>
<name>A0ABZ0RLD9_9BACT</name>
<dbReference type="EMBL" id="CP138858">
    <property type="protein sequence ID" value="WPJ95737.1"/>
    <property type="molecule type" value="Genomic_DNA"/>
</dbReference>
<reference evidence="1 2" key="1">
    <citation type="submission" date="2023-11" db="EMBL/GenBank/DDBJ databases">
        <title>Coraliomargarita sp. nov., isolated from marine algae.</title>
        <authorList>
            <person name="Lee J.K."/>
            <person name="Baek J.H."/>
            <person name="Kim J.M."/>
            <person name="Choi D.G."/>
            <person name="Jeon C.O."/>
        </authorList>
    </citation>
    <scope>NUCLEOTIDE SEQUENCE [LARGE SCALE GENOMIC DNA]</scope>
    <source>
        <strain evidence="1 2">J2-16</strain>
    </source>
</reference>
<keyword evidence="2" id="KW-1185">Reference proteome</keyword>
<gene>
    <name evidence="1" type="ORF">SH580_20160</name>
</gene>
<dbReference type="RefSeq" id="WP_319832615.1">
    <property type="nucleotide sequence ID" value="NZ_CP138858.1"/>
</dbReference>
<evidence type="ECO:0000313" key="1">
    <source>
        <dbReference type="EMBL" id="WPJ95737.1"/>
    </source>
</evidence>
<sequence length="160" mass="18753">MSSHEELKSYAARLGEAEFSARMAAEKHMRERRGEGQGKGIFRFEHKFNTYAVIRFCLKMSGFWNRAVRNYFDIQVVRREVHLAKLPPEFDGYTILQLTDLHADLHADFPAKLKQVIAPLAYDCLVMTGDFRTCILGIIQVRQRRRLRSFPMSRRLNMRS</sequence>
<evidence type="ECO:0000313" key="2">
    <source>
        <dbReference type="Proteomes" id="UP001324993"/>
    </source>
</evidence>
<proteinExistence type="predicted"/>
<accession>A0ABZ0RLD9</accession>
<dbReference type="Proteomes" id="UP001324993">
    <property type="component" value="Chromosome"/>
</dbReference>